<protein>
    <submittedName>
        <fullName evidence="1">Uncharacterized protein</fullName>
    </submittedName>
</protein>
<dbReference type="InParanoid" id="A0A3N4MBN0"/>
<evidence type="ECO:0000313" key="1">
    <source>
        <dbReference type="EMBL" id="RPB26915.1"/>
    </source>
</evidence>
<reference evidence="1 2" key="1">
    <citation type="journal article" date="2018" name="Nat. Ecol. Evol.">
        <title>Pezizomycetes genomes reveal the molecular basis of ectomycorrhizal truffle lifestyle.</title>
        <authorList>
            <person name="Murat C."/>
            <person name="Payen T."/>
            <person name="Noel B."/>
            <person name="Kuo A."/>
            <person name="Morin E."/>
            <person name="Chen J."/>
            <person name="Kohler A."/>
            <person name="Krizsan K."/>
            <person name="Balestrini R."/>
            <person name="Da Silva C."/>
            <person name="Montanini B."/>
            <person name="Hainaut M."/>
            <person name="Levati E."/>
            <person name="Barry K.W."/>
            <person name="Belfiori B."/>
            <person name="Cichocki N."/>
            <person name="Clum A."/>
            <person name="Dockter R.B."/>
            <person name="Fauchery L."/>
            <person name="Guy J."/>
            <person name="Iotti M."/>
            <person name="Le Tacon F."/>
            <person name="Lindquist E.A."/>
            <person name="Lipzen A."/>
            <person name="Malagnac F."/>
            <person name="Mello A."/>
            <person name="Molinier V."/>
            <person name="Miyauchi S."/>
            <person name="Poulain J."/>
            <person name="Riccioni C."/>
            <person name="Rubini A."/>
            <person name="Sitrit Y."/>
            <person name="Splivallo R."/>
            <person name="Traeger S."/>
            <person name="Wang M."/>
            <person name="Zifcakova L."/>
            <person name="Wipf D."/>
            <person name="Zambonelli A."/>
            <person name="Paolocci F."/>
            <person name="Nowrousian M."/>
            <person name="Ottonello S."/>
            <person name="Baldrian P."/>
            <person name="Spatafora J.W."/>
            <person name="Henrissat B."/>
            <person name="Nagy L.G."/>
            <person name="Aury J.M."/>
            <person name="Wincker P."/>
            <person name="Grigoriev I.V."/>
            <person name="Bonfante P."/>
            <person name="Martin F.M."/>
        </authorList>
    </citation>
    <scope>NUCLEOTIDE SEQUENCE [LARGE SCALE GENOMIC DNA]</scope>
    <source>
        <strain evidence="1 2">ATCC MYA-4762</strain>
    </source>
</reference>
<dbReference type="STRING" id="1051890.A0A3N4MBN0"/>
<sequence>GFTGDADTYGLGIRIGLYFQWITSSIAYSFVPSEAITMRGVNNCFQAAMFAGL</sequence>
<feature type="non-terminal residue" evidence="1">
    <location>
        <position position="53"/>
    </location>
</feature>
<organism evidence="1 2">
    <name type="scientific">Terfezia boudieri ATCC MYA-4762</name>
    <dbReference type="NCBI Taxonomy" id="1051890"/>
    <lineage>
        <taxon>Eukaryota</taxon>
        <taxon>Fungi</taxon>
        <taxon>Dikarya</taxon>
        <taxon>Ascomycota</taxon>
        <taxon>Pezizomycotina</taxon>
        <taxon>Pezizomycetes</taxon>
        <taxon>Pezizales</taxon>
        <taxon>Pezizaceae</taxon>
        <taxon>Terfezia</taxon>
    </lineage>
</organism>
<dbReference type="Proteomes" id="UP000267821">
    <property type="component" value="Unassembled WGS sequence"/>
</dbReference>
<keyword evidence="2" id="KW-1185">Reference proteome</keyword>
<proteinExistence type="predicted"/>
<dbReference type="OrthoDB" id="3945378at2759"/>
<feature type="non-terminal residue" evidence="1">
    <location>
        <position position="1"/>
    </location>
</feature>
<dbReference type="EMBL" id="ML121533">
    <property type="protein sequence ID" value="RPB26915.1"/>
    <property type="molecule type" value="Genomic_DNA"/>
</dbReference>
<dbReference type="AlphaFoldDB" id="A0A3N4MBN0"/>
<gene>
    <name evidence="1" type="ORF">L211DRAFT_753567</name>
</gene>
<evidence type="ECO:0000313" key="2">
    <source>
        <dbReference type="Proteomes" id="UP000267821"/>
    </source>
</evidence>
<name>A0A3N4MBN0_9PEZI</name>
<accession>A0A3N4MBN0</accession>